<dbReference type="Pfam" id="PF23087">
    <property type="entry name" value="MRH_ELAPOR1_9th"/>
    <property type="match status" value="1"/>
</dbReference>
<dbReference type="Proteomes" id="UP001497525">
    <property type="component" value="Unassembled WGS sequence"/>
</dbReference>
<evidence type="ECO:0000313" key="11">
    <source>
        <dbReference type="Proteomes" id="UP001497525"/>
    </source>
</evidence>
<proteinExistence type="inferred from homology"/>
<dbReference type="EMBL" id="CAXLJL010000068">
    <property type="protein sequence ID" value="CAL5130619.1"/>
    <property type="molecule type" value="Genomic_DNA"/>
</dbReference>
<protein>
    <recommendedName>
        <fullName evidence="9">MRH domain-containing protein</fullName>
    </recommendedName>
</protein>
<keyword evidence="3" id="KW-1003">Cell membrane</keyword>
<dbReference type="InterPro" id="IPR056607">
    <property type="entry name" value="Elapor1/2_MRH"/>
</dbReference>
<keyword evidence="5" id="KW-1015">Disulfide bond</keyword>
<dbReference type="SMART" id="SM01411">
    <property type="entry name" value="Ephrin_rec_like"/>
    <property type="match status" value="2"/>
</dbReference>
<comment type="subcellular location">
    <subcellularLocation>
        <location evidence="1">Cell membrane</location>
        <topology evidence="1">Single-pass type I membrane protein</topology>
    </subcellularLocation>
</comment>
<keyword evidence="7" id="KW-0812">Transmembrane</keyword>
<organism evidence="10 11">
    <name type="scientific">Calicophoron daubneyi</name>
    <name type="common">Rumen fluke</name>
    <name type="synonym">Paramphistomum daubneyi</name>
    <dbReference type="NCBI Taxonomy" id="300641"/>
    <lineage>
        <taxon>Eukaryota</taxon>
        <taxon>Metazoa</taxon>
        <taxon>Spiralia</taxon>
        <taxon>Lophotrochozoa</taxon>
        <taxon>Platyhelminthes</taxon>
        <taxon>Trematoda</taxon>
        <taxon>Digenea</taxon>
        <taxon>Plagiorchiida</taxon>
        <taxon>Pronocephalata</taxon>
        <taxon>Paramphistomoidea</taxon>
        <taxon>Paramphistomidae</taxon>
        <taxon>Calicophoron</taxon>
    </lineage>
</organism>
<dbReference type="PANTHER" id="PTHR22727">
    <property type="entry name" value="PROTEIN CBG13728"/>
    <property type="match status" value="1"/>
</dbReference>
<dbReference type="PANTHER" id="PTHR22727:SF15">
    <property type="entry name" value="MRH DOMAIN-CONTAINING PROTEIN"/>
    <property type="match status" value="1"/>
</dbReference>
<dbReference type="Gene3D" id="2.10.50.10">
    <property type="entry name" value="Tumor Necrosis Factor Receptor, subunit A, domain 2"/>
    <property type="match status" value="2"/>
</dbReference>
<keyword evidence="4 8" id="KW-0732">Signal</keyword>
<dbReference type="PROSITE" id="PS51914">
    <property type="entry name" value="MRH"/>
    <property type="match status" value="1"/>
</dbReference>
<evidence type="ECO:0000256" key="6">
    <source>
        <dbReference type="ARBA" id="ARBA00023180"/>
    </source>
</evidence>
<feature type="chain" id="PRO_5043427481" description="MRH domain-containing protein" evidence="8">
    <location>
        <begin position="17"/>
        <end position="1036"/>
    </location>
</feature>
<dbReference type="SUPFAM" id="SSF50911">
    <property type="entry name" value="Mannose 6-phosphate receptor domain"/>
    <property type="match status" value="1"/>
</dbReference>
<reference evidence="10" key="1">
    <citation type="submission" date="2024-06" db="EMBL/GenBank/DDBJ databases">
        <authorList>
            <person name="Liu X."/>
            <person name="Lenzi L."/>
            <person name="Haldenby T S."/>
            <person name="Uol C."/>
        </authorList>
    </citation>
    <scope>NUCLEOTIDE SEQUENCE</scope>
</reference>
<comment type="caution">
    <text evidence="10">The sequence shown here is derived from an EMBL/GenBank/DDBJ whole genome shotgun (WGS) entry which is preliminary data.</text>
</comment>
<evidence type="ECO:0000256" key="3">
    <source>
        <dbReference type="ARBA" id="ARBA00022475"/>
    </source>
</evidence>
<comment type="similarity">
    <text evidence="2">Belongs to the ELAPOR family.</text>
</comment>
<evidence type="ECO:0000259" key="9">
    <source>
        <dbReference type="PROSITE" id="PS51914"/>
    </source>
</evidence>
<name>A0AAV2T3S9_CALDB</name>
<gene>
    <name evidence="10" type="ORF">CDAUBV1_LOCUS2795</name>
</gene>
<dbReference type="InterPro" id="IPR009011">
    <property type="entry name" value="Man6P_isomerase_rcpt-bd_dom_sf"/>
</dbReference>
<dbReference type="Pfam" id="PF23031">
    <property type="entry name" value="GBD_ELAPOR1"/>
    <property type="match status" value="1"/>
</dbReference>
<feature type="signal peptide" evidence="8">
    <location>
        <begin position="1"/>
        <end position="16"/>
    </location>
</feature>
<dbReference type="Pfam" id="PF23032">
    <property type="entry name" value="GBD_ELAPOR1-like_3rd"/>
    <property type="match status" value="1"/>
</dbReference>
<dbReference type="InterPro" id="IPR056608">
    <property type="entry name" value="Elapor1/2_GBD"/>
</dbReference>
<evidence type="ECO:0000256" key="2">
    <source>
        <dbReference type="ARBA" id="ARBA00007627"/>
    </source>
</evidence>
<dbReference type="InterPro" id="IPR009030">
    <property type="entry name" value="Growth_fac_rcpt_cys_sf"/>
</dbReference>
<keyword evidence="7" id="KW-1133">Transmembrane helix</keyword>
<evidence type="ECO:0000256" key="4">
    <source>
        <dbReference type="ARBA" id="ARBA00022729"/>
    </source>
</evidence>
<keyword evidence="6" id="KW-0325">Glycoprotein</keyword>
<dbReference type="AlphaFoldDB" id="A0AAV2T3S9"/>
<evidence type="ECO:0000256" key="8">
    <source>
        <dbReference type="SAM" id="SignalP"/>
    </source>
</evidence>
<dbReference type="InterPro" id="IPR056609">
    <property type="entry name" value="Elapor1-like_3rd"/>
</dbReference>
<sequence length="1036" mass="115277">MLLLVVFILFLPHVYCLGEELSDCTEGDLHFDYSSCDSTGGRWVFLVPSDERVCKLTNSSIPKRVYSCEKTCPSGMYLNLRTQTCEICRKGTYSRGDTLDFFNWPSIPKEMSVDVAFTDKVPDNCSKSSWRPNGQYVLGEVTTGCSVMLSMKLHNLKDGEVFFTYSVEDYGTMAFFSVRSDRCSQIPGSSFLLQRTGRNVYRDLTVRVPKGNNVLQWYLFSEDSILQYLFGQQISSIKIARIRITGTPPIVHCTSCPAGTYSDVDGASNCTTCPANSYSALGSSFCTQCNKDEYSEPGSAHCSPRKPCTSMDYMSEWTKCDSSGMTQRKWTWIEPMICNSETGVSLPSDEEPVPCKFCPLGTRNLAESTLCAVCPTEITGNGSEYQTCVRCASDKVPVFGLMYDKWSRMPPGLRSWCSDTFSTSCRTWQLEQNSIGVGVGLSPTAVASLELSLPAGFIHADDEGDTDIFSSVVLEPSIPNTLLQFEFEMLCEYGCSLLLKKSRPRGAARTLGEWLGNARLQNYTYLIKDSRPVNFTWIFHKQPAEGVDVHSNRDHVRIYRIRVTNAAGFGAIGCQTCASGIENGKCIPCPRGLFYEYRMDEITHQGVVNCTACPPDTIVSVDATTTALSTAEACLPCEPGTKAVRNSFCMVDTLPVTKSGVMYNLTKLLQGNHTVRGINLFTPSGNLYYHEYRLTLAYGENVVCTDQTNPTQQYSVQSVICRQTAVRISTHPEKIMYTTPMSLGDRLLRAVPSNYSAEFWEAVNKNLTRAGWPVDILGRDVHYLFETYGATSDCPNGRMSVVTLRCGPNQDDMWDMNVNDTRLSPLGTIDLPPACPDGTCDGCFYQFLWTSPNACPICRDQDFSRFYGECRYGKRSIHLAPPFNCRIPDGKVMVEIETCPILTTGQIVAISLTFLVVAILVGIICLCYRKNKRLQYKYMKLIQSTGNKMQPTSCALEEREEDTVDSFGRRVITAGDGELFHITHTEPPPSEKTNSKARRISPVPKLQLPKLGPIVFKSKSDSDCQTLPDNEFTGRA</sequence>
<dbReference type="InterPro" id="IPR011641">
    <property type="entry name" value="Tyr-kin_ephrin_A/B_rcpt-like"/>
</dbReference>
<evidence type="ECO:0000256" key="7">
    <source>
        <dbReference type="SAM" id="Phobius"/>
    </source>
</evidence>
<feature type="domain" description="MRH" evidence="9">
    <location>
        <begin position="647"/>
        <end position="857"/>
    </location>
</feature>
<dbReference type="Pfam" id="PF07699">
    <property type="entry name" value="Ephrin_rec_like"/>
    <property type="match status" value="1"/>
</dbReference>
<accession>A0AAV2T3S9</accession>
<feature type="transmembrane region" description="Helical" evidence="7">
    <location>
        <begin position="907"/>
        <end position="928"/>
    </location>
</feature>
<dbReference type="InterPro" id="IPR039181">
    <property type="entry name" value="Elapor1/2"/>
</dbReference>
<keyword evidence="7" id="KW-0472">Membrane</keyword>
<dbReference type="SUPFAM" id="SSF57184">
    <property type="entry name" value="Growth factor receptor domain"/>
    <property type="match status" value="1"/>
</dbReference>
<dbReference type="InterPro" id="IPR044865">
    <property type="entry name" value="MRH_dom"/>
</dbReference>
<evidence type="ECO:0000256" key="5">
    <source>
        <dbReference type="ARBA" id="ARBA00023157"/>
    </source>
</evidence>
<evidence type="ECO:0000256" key="1">
    <source>
        <dbReference type="ARBA" id="ARBA00004251"/>
    </source>
</evidence>
<dbReference type="GO" id="GO:0005886">
    <property type="term" value="C:plasma membrane"/>
    <property type="evidence" value="ECO:0007669"/>
    <property type="project" value="UniProtKB-SubCell"/>
</dbReference>
<evidence type="ECO:0000313" key="10">
    <source>
        <dbReference type="EMBL" id="CAL5130619.1"/>
    </source>
</evidence>